<keyword evidence="7" id="KW-0460">Magnesium</keyword>
<keyword evidence="4 9" id="KW-0479">Metal-binding</keyword>
<dbReference type="SUPFAM" id="SSF54060">
    <property type="entry name" value="His-Me finger endonucleases"/>
    <property type="match status" value="1"/>
</dbReference>
<evidence type="ECO:0000256" key="1">
    <source>
        <dbReference type="ARBA" id="ARBA00001946"/>
    </source>
</evidence>
<keyword evidence="11" id="KW-0812">Transmembrane</keyword>
<evidence type="ECO:0000256" key="4">
    <source>
        <dbReference type="ARBA" id="ARBA00022723"/>
    </source>
</evidence>
<dbReference type="PANTHER" id="PTHR13966:SF5">
    <property type="entry name" value="ENDONUCLEASE G, MITOCHONDRIAL"/>
    <property type="match status" value="1"/>
</dbReference>
<evidence type="ECO:0000256" key="10">
    <source>
        <dbReference type="RuleBase" id="RU366055"/>
    </source>
</evidence>
<dbReference type="Pfam" id="PF01223">
    <property type="entry name" value="Endonuclease_NS"/>
    <property type="match status" value="1"/>
</dbReference>
<evidence type="ECO:0000259" key="13">
    <source>
        <dbReference type="SMART" id="SM00892"/>
    </source>
</evidence>
<proteinExistence type="inferred from homology"/>
<dbReference type="GO" id="GO:0016787">
    <property type="term" value="F:hydrolase activity"/>
    <property type="evidence" value="ECO:0007669"/>
    <property type="project" value="UniProtKB-KW"/>
</dbReference>
<dbReference type="EMBL" id="CP120682">
    <property type="protein sequence ID" value="WKN38227.1"/>
    <property type="molecule type" value="Genomic_DNA"/>
</dbReference>
<name>A0AA49GNS8_9BACT</name>
<feature type="binding site" evidence="9">
    <location>
        <position position="153"/>
    </location>
    <ligand>
        <name>Mg(2+)</name>
        <dbReference type="ChEBI" id="CHEBI:18420"/>
        <note>catalytic</note>
    </ligand>
</feature>
<evidence type="ECO:0000313" key="14">
    <source>
        <dbReference type="EMBL" id="WKN38227.1"/>
    </source>
</evidence>
<reference evidence="14" key="2">
    <citation type="journal article" date="2024" name="Antonie Van Leeuwenhoek">
        <title>Roseihalotalea indica gen. nov., sp. nov., a halophilic Bacteroidetes from mesopelagic Southwest Indian Ocean with higher carbohydrate metabolic potential.</title>
        <authorList>
            <person name="Chen B."/>
            <person name="Zhang M."/>
            <person name="Lin D."/>
            <person name="Ye J."/>
            <person name="Tang K."/>
        </authorList>
    </citation>
    <scope>NUCLEOTIDE SEQUENCE</scope>
    <source>
        <strain evidence="14">TK19036</strain>
    </source>
</reference>
<evidence type="ECO:0000256" key="5">
    <source>
        <dbReference type="ARBA" id="ARBA00022759"/>
    </source>
</evidence>
<comment type="similarity">
    <text evidence="2 10">Belongs to the DNA/RNA non-specific endonuclease family.</text>
</comment>
<keyword evidence="3 10" id="KW-0540">Nuclease</keyword>
<evidence type="ECO:0000256" key="11">
    <source>
        <dbReference type="SAM" id="Phobius"/>
    </source>
</evidence>
<evidence type="ECO:0000259" key="12">
    <source>
        <dbReference type="SMART" id="SM00477"/>
    </source>
</evidence>
<dbReference type="InterPro" id="IPR040255">
    <property type="entry name" value="Non-specific_endonuclease"/>
</dbReference>
<dbReference type="PROSITE" id="PS01070">
    <property type="entry name" value="NUCLEASE_NON_SPEC"/>
    <property type="match status" value="1"/>
</dbReference>
<dbReference type="EC" id="3.1.30.-" evidence="10"/>
<feature type="domain" description="DNA/RNA non-specific endonuclease/pyrophosphatase/phosphodiesterase" evidence="13">
    <location>
        <begin position="60"/>
        <end position="253"/>
    </location>
</feature>
<keyword evidence="11" id="KW-0472">Membrane</keyword>
<sequence>MANSKKSRSKRSTLAPLITLLIVIGLILLLLYLKRQNEPAPQDLSGFNYLPTMNEGQLVQHQFYSLSYVEDHEQAEWVAYELTKAEVLANTERTDDFREDPLVTTGSASLEDYYRSGYDRGHLAPAGDMGFSDEAMSESFYLSNMSPQDQAFNRGVWRILEEDVRDWAVANESLFVVTGPVFGTNPKKIGPNKVTVPAYFYKVLLDYQEPDIKAIAFLIPNKATTEPPEAFVESIDNVEAYTKLDFFSELPDDIEDRLESSVQTRRWFRN</sequence>
<dbReference type="AlphaFoldDB" id="A0AA49GNS8"/>
<dbReference type="Gene3D" id="3.40.570.10">
    <property type="entry name" value="Extracellular Endonuclease, subunit A"/>
    <property type="match status" value="1"/>
</dbReference>
<evidence type="ECO:0000256" key="3">
    <source>
        <dbReference type="ARBA" id="ARBA00022722"/>
    </source>
</evidence>
<feature type="transmembrane region" description="Helical" evidence="11">
    <location>
        <begin position="12"/>
        <end position="33"/>
    </location>
</feature>
<dbReference type="CDD" id="cd00091">
    <property type="entry name" value="NUC"/>
    <property type="match status" value="1"/>
</dbReference>
<evidence type="ECO:0000256" key="2">
    <source>
        <dbReference type="ARBA" id="ARBA00010052"/>
    </source>
</evidence>
<evidence type="ECO:0000256" key="9">
    <source>
        <dbReference type="PIRSR" id="PIRSR640255-2"/>
    </source>
</evidence>
<dbReference type="SMART" id="SM00477">
    <property type="entry name" value="NUC"/>
    <property type="match status" value="1"/>
</dbReference>
<dbReference type="InterPro" id="IPR044925">
    <property type="entry name" value="His-Me_finger_sf"/>
</dbReference>
<dbReference type="PANTHER" id="PTHR13966">
    <property type="entry name" value="ENDONUCLEASE RELATED"/>
    <property type="match status" value="1"/>
</dbReference>
<gene>
    <name evidence="14" type="ORF">K4G66_05875</name>
</gene>
<dbReference type="InterPro" id="IPR020821">
    <property type="entry name" value="ENPP1-3/EXOG-like_nuc-like"/>
</dbReference>
<evidence type="ECO:0000256" key="6">
    <source>
        <dbReference type="ARBA" id="ARBA00022801"/>
    </source>
</evidence>
<dbReference type="InterPro" id="IPR044929">
    <property type="entry name" value="DNA/RNA_non-sp_Endonuclease_sf"/>
</dbReference>
<comment type="cofactor">
    <cofactor evidence="1 10">
        <name>Mg(2+)</name>
        <dbReference type="ChEBI" id="CHEBI:18420"/>
    </cofactor>
</comment>
<reference evidence="14" key="1">
    <citation type="journal article" date="2023" name="Comput. Struct. Biotechnol. J.">
        <title>Discovery of a novel marine Bacteroidetes with a rich repertoire of carbohydrate-active enzymes.</title>
        <authorList>
            <person name="Chen B."/>
            <person name="Liu G."/>
            <person name="Chen Q."/>
            <person name="Wang H."/>
            <person name="Liu L."/>
            <person name="Tang K."/>
        </authorList>
    </citation>
    <scope>NUCLEOTIDE SEQUENCE</scope>
    <source>
        <strain evidence="14">TK19036</strain>
    </source>
</reference>
<dbReference type="InterPro" id="IPR001604">
    <property type="entry name" value="Endo_G_ENPP1-like_dom"/>
</dbReference>
<protein>
    <recommendedName>
        <fullName evidence="10">Endonuclease</fullName>
        <ecNumber evidence="10">3.1.30.-</ecNumber>
    </recommendedName>
</protein>
<dbReference type="GO" id="GO:0004519">
    <property type="term" value="F:endonuclease activity"/>
    <property type="evidence" value="ECO:0007669"/>
    <property type="project" value="UniProtKB-UniRule"/>
</dbReference>
<feature type="domain" description="ENPP1-3/EXOG-like endonuclease/phosphodiesterase" evidence="12">
    <location>
        <begin position="61"/>
        <end position="253"/>
    </location>
</feature>
<feature type="active site" description="Proton acceptor" evidence="8">
    <location>
        <position position="122"/>
    </location>
</feature>
<dbReference type="GO" id="GO:0046872">
    <property type="term" value="F:metal ion binding"/>
    <property type="evidence" value="ECO:0007669"/>
    <property type="project" value="UniProtKB-KW"/>
</dbReference>
<evidence type="ECO:0000256" key="8">
    <source>
        <dbReference type="PIRSR" id="PIRSR640255-1"/>
    </source>
</evidence>
<evidence type="ECO:0000256" key="7">
    <source>
        <dbReference type="ARBA" id="ARBA00022842"/>
    </source>
</evidence>
<accession>A0AA49GNS8</accession>
<keyword evidence="6 10" id="KW-0378">Hydrolase</keyword>
<organism evidence="14">
    <name type="scientific">Roseihalotalea indica</name>
    <dbReference type="NCBI Taxonomy" id="2867963"/>
    <lineage>
        <taxon>Bacteria</taxon>
        <taxon>Pseudomonadati</taxon>
        <taxon>Bacteroidota</taxon>
        <taxon>Cytophagia</taxon>
        <taxon>Cytophagales</taxon>
        <taxon>Catalimonadaceae</taxon>
        <taxon>Roseihalotalea</taxon>
    </lineage>
</organism>
<dbReference type="InterPro" id="IPR018524">
    <property type="entry name" value="DNA/RNA_endonuclease_AS"/>
</dbReference>
<dbReference type="GO" id="GO:0003676">
    <property type="term" value="F:nucleic acid binding"/>
    <property type="evidence" value="ECO:0007669"/>
    <property type="project" value="InterPro"/>
</dbReference>
<dbReference type="SMART" id="SM00892">
    <property type="entry name" value="Endonuclease_NS"/>
    <property type="match status" value="1"/>
</dbReference>
<keyword evidence="5 10" id="KW-0255">Endonuclease</keyword>
<keyword evidence="11" id="KW-1133">Transmembrane helix</keyword>